<dbReference type="EMBL" id="BDRX01000026">
    <property type="protein sequence ID" value="GBF91672.1"/>
    <property type="molecule type" value="Genomic_DNA"/>
</dbReference>
<dbReference type="Proteomes" id="UP000247498">
    <property type="component" value="Unassembled WGS sequence"/>
</dbReference>
<feature type="compositionally biased region" description="Low complexity" evidence="1">
    <location>
        <begin position="222"/>
        <end position="256"/>
    </location>
</feature>
<dbReference type="PANTHER" id="PTHR47762">
    <property type="entry name" value="OSJNBB0079B02.4 PROTEIN"/>
    <property type="match status" value="1"/>
</dbReference>
<organism evidence="3 4">
    <name type="scientific">Raphidocelis subcapitata</name>
    <dbReference type="NCBI Taxonomy" id="307507"/>
    <lineage>
        <taxon>Eukaryota</taxon>
        <taxon>Viridiplantae</taxon>
        <taxon>Chlorophyta</taxon>
        <taxon>core chlorophytes</taxon>
        <taxon>Chlorophyceae</taxon>
        <taxon>CS clade</taxon>
        <taxon>Sphaeropleales</taxon>
        <taxon>Selenastraceae</taxon>
        <taxon>Raphidocelis</taxon>
    </lineage>
</organism>
<feature type="region of interest" description="Disordered" evidence="1">
    <location>
        <begin position="118"/>
        <end position="158"/>
    </location>
</feature>
<accession>A0A2V0NYB5</accession>
<feature type="compositionally biased region" description="Low complexity" evidence="1">
    <location>
        <begin position="303"/>
        <end position="315"/>
    </location>
</feature>
<dbReference type="PANTHER" id="PTHR47762:SF2">
    <property type="entry name" value="OS04G0640800 PROTEIN"/>
    <property type="match status" value="1"/>
</dbReference>
<dbReference type="GO" id="GO:0005737">
    <property type="term" value="C:cytoplasm"/>
    <property type="evidence" value="ECO:0007669"/>
    <property type="project" value="InterPro"/>
</dbReference>
<dbReference type="AlphaFoldDB" id="A0A2V0NYB5"/>
<dbReference type="STRING" id="307507.A0A2V0NYB5"/>
<dbReference type="Pfam" id="PF04194">
    <property type="entry name" value="PDCD2_C"/>
    <property type="match status" value="1"/>
</dbReference>
<gene>
    <name evidence="3" type="ORF">Rsub_03976</name>
</gene>
<reference evidence="3 4" key="1">
    <citation type="journal article" date="2018" name="Sci. Rep.">
        <title>Raphidocelis subcapitata (=Pseudokirchneriella subcapitata) provides an insight into genome evolution and environmental adaptations in the Sphaeropleales.</title>
        <authorList>
            <person name="Suzuki S."/>
            <person name="Yamaguchi H."/>
            <person name="Nakajima N."/>
            <person name="Kawachi M."/>
        </authorList>
    </citation>
    <scope>NUCLEOTIDE SEQUENCE [LARGE SCALE GENOMIC DNA]</scope>
    <source>
        <strain evidence="3 4">NIES-35</strain>
    </source>
</reference>
<dbReference type="InParanoid" id="A0A2V0NYB5"/>
<evidence type="ECO:0000256" key="1">
    <source>
        <dbReference type="SAM" id="MobiDB-lite"/>
    </source>
</evidence>
<feature type="compositionally biased region" description="Gly residues" evidence="1">
    <location>
        <begin position="426"/>
        <end position="443"/>
    </location>
</feature>
<name>A0A2V0NYB5_9CHLO</name>
<feature type="region of interest" description="Disordered" evidence="1">
    <location>
        <begin position="300"/>
        <end position="346"/>
    </location>
</feature>
<evidence type="ECO:0000313" key="3">
    <source>
        <dbReference type="EMBL" id="GBF91672.1"/>
    </source>
</evidence>
<feature type="domain" description="Programmed cell death protein 2 C-terminal" evidence="2">
    <location>
        <begin position="357"/>
        <end position="474"/>
    </location>
</feature>
<sequence>MAAAAHAAAQSQTVWLGLAGDLVGAEEQLDYHATKCGGAPRYPGRQPPLAPGDVRCGVCGKPLSLVLQAYSPTADAEDRCLLVFGCTAQRCGRQPGSWRAWRCQLPPARRAPAAAAAAAAAKPVPESPAVTGTAKRPEAAAGGVPGFDAGAGDDWGLGGGGSGSTFGAAGTGGADDDWGFGSGGSGGGGGTFALGAEGGTGGGAFDFSDLTSAVEAAATGLSAAPKQKAVPPKAADDAAAPGRSGAAAAAPSCAGEAGPRLPEFQVYAEEEPPEASVPERELRHARELLARYQAEAEAGGGAPAAAPAGAAPSGSGRHKAAAGGGGGGGGARDEGEGPESWAGEGYEPTEMRGVVRSYVKFSKRVARQPLQCARYCPGASPLWPHPTPPRPAACASCGAPRAFELQLMPALIQMVVEAGEMEKADGGGGGGGGSGAGGAGGAEGKQAEDPVLSAVSQWDWCTAAVFTCTASCGGSGESKGVGSSSGGGGSGGEVCFAVEEQVALVNESELHTLQTGGGTAGAAAAAAAAGIVL</sequence>
<dbReference type="InterPro" id="IPR007320">
    <property type="entry name" value="PDCD2_C"/>
</dbReference>
<dbReference type="OrthoDB" id="545415at2759"/>
<proteinExistence type="predicted"/>
<dbReference type="FunCoup" id="A0A2V0NYB5">
    <property type="interactions" value="806"/>
</dbReference>
<feature type="region of interest" description="Disordered" evidence="1">
    <location>
        <begin position="422"/>
        <end position="449"/>
    </location>
</feature>
<feature type="region of interest" description="Disordered" evidence="1">
    <location>
        <begin position="221"/>
        <end position="256"/>
    </location>
</feature>
<evidence type="ECO:0000259" key="2">
    <source>
        <dbReference type="Pfam" id="PF04194"/>
    </source>
</evidence>
<evidence type="ECO:0000313" key="4">
    <source>
        <dbReference type="Proteomes" id="UP000247498"/>
    </source>
</evidence>
<keyword evidence="4" id="KW-1185">Reference proteome</keyword>
<protein>
    <recommendedName>
        <fullName evidence="2">Programmed cell death protein 2 C-terminal domain-containing protein</fullName>
    </recommendedName>
</protein>
<comment type="caution">
    <text evidence="3">The sequence shown here is derived from an EMBL/GenBank/DDBJ whole genome shotgun (WGS) entry which is preliminary data.</text>
</comment>